<evidence type="ECO:0000256" key="2">
    <source>
        <dbReference type="ARBA" id="ARBA00022448"/>
    </source>
</evidence>
<dbReference type="Gene3D" id="3.90.76.10">
    <property type="entry name" value="Dipeptide-binding Protein, Domain 1"/>
    <property type="match status" value="1"/>
</dbReference>
<dbReference type="SUPFAM" id="SSF53850">
    <property type="entry name" value="Periplasmic binding protein-like II"/>
    <property type="match status" value="1"/>
</dbReference>
<dbReference type="EMBL" id="CP149783">
    <property type="protein sequence ID" value="WYF46065.1"/>
    <property type="molecule type" value="Genomic_DNA"/>
</dbReference>
<dbReference type="GO" id="GO:0015833">
    <property type="term" value="P:peptide transport"/>
    <property type="evidence" value="ECO:0007669"/>
    <property type="project" value="TreeGrafter"/>
</dbReference>
<feature type="signal peptide" evidence="4">
    <location>
        <begin position="1"/>
        <end position="19"/>
    </location>
</feature>
<evidence type="ECO:0000256" key="1">
    <source>
        <dbReference type="ARBA" id="ARBA00005695"/>
    </source>
</evidence>
<evidence type="ECO:0000313" key="6">
    <source>
        <dbReference type="EMBL" id="WYF46065.1"/>
    </source>
</evidence>
<dbReference type="Gene3D" id="3.10.105.10">
    <property type="entry name" value="Dipeptide-binding Protein, Domain 3"/>
    <property type="match status" value="1"/>
</dbReference>
<dbReference type="InterPro" id="IPR030678">
    <property type="entry name" value="Peptide/Ni-bd"/>
</dbReference>
<dbReference type="InterPro" id="IPR039424">
    <property type="entry name" value="SBP_5"/>
</dbReference>
<keyword evidence="2" id="KW-0813">Transport</keyword>
<evidence type="ECO:0000256" key="4">
    <source>
        <dbReference type="SAM" id="SignalP"/>
    </source>
</evidence>
<dbReference type="RefSeq" id="WP_339097477.1">
    <property type="nucleotide sequence ID" value="NZ_CP149783.1"/>
</dbReference>
<protein>
    <submittedName>
        <fullName evidence="6">ABC transporter substrate-binding protein</fullName>
    </submittedName>
</protein>
<dbReference type="PIRSF" id="PIRSF002741">
    <property type="entry name" value="MppA"/>
    <property type="match status" value="1"/>
</dbReference>
<proteinExistence type="inferred from homology"/>
<feature type="domain" description="Solute-binding protein family 5" evidence="5">
    <location>
        <begin position="64"/>
        <end position="441"/>
    </location>
</feature>
<dbReference type="GO" id="GO:1904680">
    <property type="term" value="F:peptide transmembrane transporter activity"/>
    <property type="evidence" value="ECO:0007669"/>
    <property type="project" value="TreeGrafter"/>
</dbReference>
<dbReference type="GO" id="GO:0042597">
    <property type="term" value="C:periplasmic space"/>
    <property type="evidence" value="ECO:0007669"/>
    <property type="project" value="UniProtKB-ARBA"/>
</dbReference>
<gene>
    <name evidence="6" type="ORF">WDJ50_16725</name>
</gene>
<dbReference type="PANTHER" id="PTHR30290">
    <property type="entry name" value="PERIPLASMIC BINDING COMPONENT OF ABC TRANSPORTER"/>
    <property type="match status" value="1"/>
</dbReference>
<dbReference type="CDD" id="cd08493">
    <property type="entry name" value="PBP2_DppA_like"/>
    <property type="match status" value="1"/>
</dbReference>
<dbReference type="AlphaFoldDB" id="A0AAU6Q602"/>
<name>A0AAU6Q602_9DEIO</name>
<reference evidence="6" key="1">
    <citation type="submission" date="2024-03" db="EMBL/GenBank/DDBJ databases">
        <title>Deinococcus weizhi sp. nov., isolated from human skin.</title>
        <authorList>
            <person name="Wei Z."/>
            <person name="Tian F."/>
            <person name="Yang C."/>
            <person name="Xin L.T."/>
            <person name="Wen Z.J."/>
            <person name="Lan K.C."/>
            <person name="Yu L."/>
            <person name="Zhe W."/>
            <person name="Dan F.D."/>
            <person name="Jun W."/>
            <person name="Rui Z."/>
            <person name="Yong X.J."/>
            <person name="Ting Y."/>
            <person name="Wei X."/>
            <person name="Xu Z.G."/>
            <person name="Xin Z."/>
            <person name="Dong F.G."/>
            <person name="Ni X.M."/>
            <person name="Zheng M.G."/>
            <person name="Chun Y."/>
            <person name="Qian W.X."/>
        </authorList>
    </citation>
    <scope>NUCLEOTIDE SEQUENCE</scope>
    <source>
        <strain evidence="6">VB142</strain>
    </source>
</reference>
<organism evidence="6">
    <name type="scientific">Deinococcus sp. VB142</name>
    <dbReference type="NCBI Taxonomy" id="3112952"/>
    <lineage>
        <taxon>Bacteria</taxon>
        <taxon>Thermotogati</taxon>
        <taxon>Deinococcota</taxon>
        <taxon>Deinococci</taxon>
        <taxon>Deinococcales</taxon>
        <taxon>Deinococcaceae</taxon>
        <taxon>Deinococcus</taxon>
    </lineage>
</organism>
<dbReference type="PANTHER" id="PTHR30290:SF9">
    <property type="entry name" value="OLIGOPEPTIDE-BINDING PROTEIN APPA"/>
    <property type="match status" value="1"/>
</dbReference>
<keyword evidence="3 4" id="KW-0732">Signal</keyword>
<dbReference type="InterPro" id="IPR000914">
    <property type="entry name" value="SBP_5_dom"/>
</dbReference>
<dbReference type="Gene3D" id="3.40.190.10">
    <property type="entry name" value="Periplasmic binding protein-like II"/>
    <property type="match status" value="1"/>
</dbReference>
<sequence length="520" mass="56973">MKLTRLLLLSLGLWSSASAATLVYGAGGDPVSLESGNISDTNSAVVQNQIYDTLTKVKPGTTTLMPGLALSWSADATRKVWTFTLRRGVKFHDGTPFNADAVVYNVNRWWNPAAPERFASQKTWDSWRLIFGDDKGTGSVLKSVAKKGDYQVVFTLNRPLSNFPDMIGVNFFGIASPAAVKKAGVNYGTPVGGAVGTGPYRLQAWVPGQQVTLTANPSYWGSKAQSERLVVRTLKDPSARLNELKAGTIDFTCDLNPDHLPAIRNDRNLVAVLRPSFNVGFLSLNTRQEQLKNVKVRQAIRLALNRRAIADAFWGELGISDDSFVPPPLAWANSKKVAFVQNDAAKAKQLLKEAGYAGGFKLDLWYMPVSRPYFPTPKPIAEAMAADLSAIGIKIELKTVDWAKYLEDRNKAPGFDMYMIGWTGQYGSPSNFYDSYYGPGSEKDSGFDNAQIQGLLSKAASAKDRAQQATFFSQVHDLTHAAAVRIPIIHSRPLCAARKTLSGWTPNPSNSEQFNVIRKK</sequence>
<feature type="chain" id="PRO_5043851111" evidence="4">
    <location>
        <begin position="20"/>
        <end position="520"/>
    </location>
</feature>
<evidence type="ECO:0000259" key="5">
    <source>
        <dbReference type="Pfam" id="PF00496"/>
    </source>
</evidence>
<comment type="similarity">
    <text evidence="1">Belongs to the bacterial solute-binding protein 5 family.</text>
</comment>
<dbReference type="Pfam" id="PF00496">
    <property type="entry name" value="SBP_bac_5"/>
    <property type="match status" value="1"/>
</dbReference>
<evidence type="ECO:0000256" key="3">
    <source>
        <dbReference type="ARBA" id="ARBA00022729"/>
    </source>
</evidence>
<dbReference type="GO" id="GO:0043190">
    <property type="term" value="C:ATP-binding cassette (ABC) transporter complex"/>
    <property type="evidence" value="ECO:0007669"/>
    <property type="project" value="InterPro"/>
</dbReference>
<accession>A0AAU6Q602</accession>